<feature type="domain" description="AMP-dependent synthetase/ligase" evidence="12">
    <location>
        <begin position="88"/>
        <end position="282"/>
    </location>
</feature>
<evidence type="ECO:0000256" key="11">
    <source>
        <dbReference type="PIRNR" id="PIRNR006444"/>
    </source>
</evidence>
<reference evidence="15" key="2">
    <citation type="submission" date="2011-03" db="EMBL/GenBank/DDBJ databases">
        <title>The complete genome of Desulfobacca acetoxidans DSM 11109.</title>
        <authorList>
            <consortium name="US DOE Joint Genome Institute (JGI-PGF)"/>
            <person name="Lucas S."/>
            <person name="Copeland A."/>
            <person name="Lapidus A."/>
            <person name="Bruce D."/>
            <person name="Goodwin L."/>
            <person name="Pitluck S."/>
            <person name="Peters L."/>
            <person name="Kyrpides N."/>
            <person name="Mavromatis K."/>
            <person name="Ivanova N."/>
            <person name="Ovchinnikova G."/>
            <person name="Teshima H."/>
            <person name="Detter J.C."/>
            <person name="Han C."/>
            <person name="Land M."/>
            <person name="Hauser L."/>
            <person name="Markowitz V."/>
            <person name="Cheng J.-F."/>
            <person name="Hugenholtz P."/>
            <person name="Woyke T."/>
            <person name="Wu D."/>
            <person name="Spring S."/>
            <person name="Schueler E."/>
            <person name="Brambilla E."/>
            <person name="Klenk H.-P."/>
            <person name="Eisen J.A."/>
        </authorList>
    </citation>
    <scope>NUCLEOTIDE SEQUENCE [LARGE SCALE GENOMIC DNA]</scope>
    <source>
        <strain evidence="15">ATCC 700848 / DSM 11109 / ASRB2</strain>
    </source>
</reference>
<dbReference type="SUPFAM" id="SSF56801">
    <property type="entry name" value="Acetyl-CoA synthetase-like"/>
    <property type="match status" value="1"/>
</dbReference>
<name>F2NHD2_DESAR</name>
<dbReference type="FunFam" id="3.40.50.12780:FF:000016">
    <property type="entry name" value="Phenylacetate-coenzyme A ligase"/>
    <property type="match status" value="1"/>
</dbReference>
<organism evidence="14 15">
    <name type="scientific">Desulfobacca acetoxidans (strain ATCC 700848 / DSM 11109 / ASRB2)</name>
    <dbReference type="NCBI Taxonomy" id="880072"/>
    <lineage>
        <taxon>Bacteria</taxon>
        <taxon>Pseudomonadati</taxon>
        <taxon>Thermodesulfobacteriota</taxon>
        <taxon>Desulfobaccia</taxon>
        <taxon>Desulfobaccales</taxon>
        <taxon>Desulfobaccaceae</taxon>
        <taxon>Desulfobacca</taxon>
    </lineage>
</organism>
<dbReference type="InterPro" id="IPR051414">
    <property type="entry name" value="Adenylate-forming_Reductase"/>
</dbReference>
<comment type="subunit">
    <text evidence="1">Monomer.</text>
</comment>
<dbReference type="PIRSF" id="PIRSF006444">
    <property type="entry name" value="PaaK"/>
    <property type="match status" value="1"/>
</dbReference>
<dbReference type="AlphaFoldDB" id="F2NHD2"/>
<evidence type="ECO:0000313" key="14">
    <source>
        <dbReference type="EMBL" id="AEB09048.1"/>
    </source>
</evidence>
<evidence type="ECO:0000256" key="2">
    <source>
        <dbReference type="ARBA" id="ARBA00022450"/>
    </source>
</evidence>
<dbReference type="OrthoDB" id="580775at2"/>
<evidence type="ECO:0000313" key="15">
    <source>
        <dbReference type="Proteomes" id="UP000000483"/>
    </source>
</evidence>
<evidence type="ECO:0000259" key="13">
    <source>
        <dbReference type="Pfam" id="PF14535"/>
    </source>
</evidence>
<dbReference type="GO" id="GO:0000166">
    <property type="term" value="F:nucleotide binding"/>
    <property type="evidence" value="ECO:0007669"/>
    <property type="project" value="UniProtKB-KW"/>
</dbReference>
<dbReference type="Gene3D" id="3.40.50.12780">
    <property type="entry name" value="N-terminal domain of ligase-like"/>
    <property type="match status" value="1"/>
</dbReference>
<evidence type="ECO:0000256" key="10">
    <source>
        <dbReference type="ARBA" id="ARBA00075111"/>
    </source>
</evidence>
<evidence type="ECO:0000256" key="9">
    <source>
        <dbReference type="ARBA" id="ARBA00068695"/>
    </source>
</evidence>
<comment type="pathway">
    <text evidence="6 11">Aromatic compound metabolism; phenylacetate degradation.</text>
</comment>
<reference evidence="14 15" key="1">
    <citation type="journal article" date="2011" name="Stand. Genomic Sci.">
        <title>Complete genome sequence of the acetate-degrading sulfate reducer Desulfobacca acetoxidans type strain (ASRB2).</title>
        <authorList>
            <person name="Goker M."/>
            <person name="Teshima H."/>
            <person name="Lapidus A."/>
            <person name="Nolan M."/>
            <person name="Lucas S."/>
            <person name="Hammon N."/>
            <person name="Deshpande S."/>
            <person name="Cheng J.F."/>
            <person name="Tapia R."/>
            <person name="Han C."/>
            <person name="Goodwin L."/>
            <person name="Pitluck S."/>
            <person name="Huntemann M."/>
            <person name="Liolios K."/>
            <person name="Ivanova N."/>
            <person name="Pagani I."/>
            <person name="Mavromatis K."/>
            <person name="Ovchinikova G."/>
            <person name="Pati A."/>
            <person name="Chen A."/>
            <person name="Palaniappan K."/>
            <person name="Land M."/>
            <person name="Hauser L."/>
            <person name="Brambilla E.M."/>
            <person name="Rohde M."/>
            <person name="Spring S."/>
            <person name="Detter J.C."/>
            <person name="Woyke T."/>
            <person name="Bristow J."/>
            <person name="Eisen J.A."/>
            <person name="Markowitz V."/>
            <person name="Hugenholtz P."/>
            <person name="Kyrpides N.C."/>
            <person name="Klenk H.P."/>
        </authorList>
    </citation>
    <scope>NUCLEOTIDE SEQUENCE [LARGE SCALE GENOMIC DNA]</scope>
    <source>
        <strain evidence="15">ATCC 700848 / DSM 11109 / ASRB2</strain>
    </source>
</reference>
<dbReference type="Pfam" id="PF00501">
    <property type="entry name" value="AMP-binding"/>
    <property type="match status" value="1"/>
</dbReference>
<dbReference type="KEGG" id="dao:Desac_1186"/>
<dbReference type="PANTHER" id="PTHR43439">
    <property type="entry name" value="PHENYLACETATE-COENZYME A LIGASE"/>
    <property type="match status" value="1"/>
</dbReference>
<evidence type="ECO:0000256" key="7">
    <source>
        <dbReference type="ARBA" id="ARBA00061566"/>
    </source>
</evidence>
<evidence type="ECO:0000256" key="6">
    <source>
        <dbReference type="ARBA" id="ARBA00060591"/>
    </source>
</evidence>
<dbReference type="InterPro" id="IPR011880">
    <property type="entry name" value="PA_CoA_ligase"/>
</dbReference>
<keyword evidence="4 11" id="KW-0436">Ligase</keyword>
<evidence type="ECO:0000256" key="5">
    <source>
        <dbReference type="ARBA" id="ARBA00022741"/>
    </source>
</evidence>
<evidence type="ECO:0000256" key="1">
    <source>
        <dbReference type="ARBA" id="ARBA00011245"/>
    </source>
</evidence>
<dbReference type="STRING" id="880072.Desac_1186"/>
<feature type="domain" description="AMP-dependent ligase C-terminal" evidence="13">
    <location>
        <begin position="332"/>
        <end position="428"/>
    </location>
</feature>
<dbReference type="InterPro" id="IPR000873">
    <property type="entry name" value="AMP-dep_synth/lig_dom"/>
</dbReference>
<dbReference type="InterPro" id="IPR028154">
    <property type="entry name" value="AMP-dep_Lig_C"/>
</dbReference>
<accession>F2NHD2</accession>
<dbReference type="GO" id="GO:0010124">
    <property type="term" value="P:phenylacetate catabolic process"/>
    <property type="evidence" value="ECO:0007669"/>
    <property type="project" value="UniProtKB-UniRule"/>
</dbReference>
<dbReference type="CDD" id="cd05913">
    <property type="entry name" value="PaaK"/>
    <property type="match status" value="1"/>
</dbReference>
<keyword evidence="15" id="KW-1185">Reference proteome</keyword>
<comment type="function">
    <text evidence="11">Catalyzes the activation of phenylacetic acid (PA) to phenylacetyl-CoA (PA-CoA).</text>
</comment>
<dbReference type="PANTHER" id="PTHR43439:SF2">
    <property type="entry name" value="ENZYME, PUTATIVE (JCVI)-RELATED"/>
    <property type="match status" value="1"/>
</dbReference>
<dbReference type="GO" id="GO:0047475">
    <property type="term" value="F:phenylacetate-CoA ligase activity"/>
    <property type="evidence" value="ECO:0007669"/>
    <property type="project" value="UniProtKB-EC"/>
</dbReference>
<dbReference type="Proteomes" id="UP000000483">
    <property type="component" value="Chromosome"/>
</dbReference>
<evidence type="ECO:0000256" key="3">
    <source>
        <dbReference type="ARBA" id="ARBA00022553"/>
    </source>
</evidence>
<dbReference type="RefSeq" id="WP_013706160.1">
    <property type="nucleotide sequence ID" value="NC_015388.1"/>
</dbReference>
<comment type="similarity">
    <text evidence="7 11">Belongs to the phenylacetyl-CoA ligase family.</text>
</comment>
<gene>
    <name evidence="14" type="ordered locus">Desac_1186</name>
</gene>
<keyword evidence="5 11" id="KW-0547">Nucleotide-binding</keyword>
<evidence type="ECO:0000256" key="8">
    <source>
        <dbReference type="ARBA" id="ARBA00066629"/>
    </source>
</evidence>
<evidence type="ECO:0000259" key="12">
    <source>
        <dbReference type="Pfam" id="PF00501"/>
    </source>
</evidence>
<dbReference type="EMBL" id="CP002629">
    <property type="protein sequence ID" value="AEB09048.1"/>
    <property type="molecule type" value="Genomic_DNA"/>
</dbReference>
<dbReference type="InterPro" id="IPR045851">
    <property type="entry name" value="AMP-bd_C_sf"/>
</dbReference>
<protein>
    <recommendedName>
        <fullName evidence="9 11">Phenylacetate-coenzyme A ligase</fullName>
        <ecNumber evidence="8 11">6.2.1.30</ecNumber>
    </recommendedName>
    <alternativeName>
        <fullName evidence="10 11">Phenylacetyl-CoA ligase</fullName>
    </alternativeName>
</protein>
<dbReference type="UniPathway" id="UPA00930"/>
<keyword evidence="3" id="KW-0597">Phosphoprotein</keyword>
<sequence>MYWNCEIETLTTDNLKGLQLERLRRTVARAGQSQFYGQRLEQAGIVPDDLGSLEDIRMLPFTTKDDLRTSSLQMLTTPLKEIIRLHASSGTTGQATVIYYTRTDIELWADLVARSLYMTGMRQEDVFQNMMGYGLFTGGLGFHYGAERLGALTIPAGAGNSKRQVQLMRQFNVTAIHIIPSYALFLLQTFEELGVDPRDLPLRLAYIGAEPYSDATRRRIEAAYGVKAYNCYGLSELNGPGVAFECPEQNGSHVWEDSYLIEVLDPSTLDPVPPGTVGELVFTNLTRQGMPLLRYRSRDLASYDDRPCPCGRSSRRISRIQGRTDDMIILKGVNIFPIQIDRVLMRLPEVASNYLIEMQQTGGNDQMVIKVEVKQEYFSEDLAYLKGLQKRITEALKSELLVTPRVDLVEHNSLPRTEGKAVRVVDSRPKA</sequence>
<dbReference type="EC" id="6.2.1.30" evidence="8 11"/>
<dbReference type="Pfam" id="PF14535">
    <property type="entry name" value="AMP-binding_C_2"/>
    <property type="match status" value="1"/>
</dbReference>
<dbReference type="InterPro" id="IPR042099">
    <property type="entry name" value="ANL_N_sf"/>
</dbReference>
<keyword evidence="2" id="KW-0596">Phosphopantetheine</keyword>
<proteinExistence type="inferred from homology"/>
<dbReference type="eggNOG" id="COG1541">
    <property type="taxonomic scope" value="Bacteria"/>
</dbReference>
<dbReference type="Gene3D" id="3.30.300.30">
    <property type="match status" value="1"/>
</dbReference>
<comment type="catalytic activity">
    <reaction evidence="11">
        <text>2-phenylacetate + ATP + CoA = phenylacetyl-CoA + AMP + diphosphate</text>
        <dbReference type="Rhea" id="RHEA:20956"/>
        <dbReference type="ChEBI" id="CHEBI:18401"/>
        <dbReference type="ChEBI" id="CHEBI:30616"/>
        <dbReference type="ChEBI" id="CHEBI:33019"/>
        <dbReference type="ChEBI" id="CHEBI:57287"/>
        <dbReference type="ChEBI" id="CHEBI:57390"/>
        <dbReference type="ChEBI" id="CHEBI:456215"/>
        <dbReference type="EC" id="6.2.1.30"/>
    </reaction>
</comment>
<dbReference type="HOGENOM" id="CLU_035301_1_1_7"/>
<evidence type="ECO:0000256" key="4">
    <source>
        <dbReference type="ARBA" id="ARBA00022598"/>
    </source>
</evidence>